<keyword evidence="10" id="KW-0449">Lipoprotein</keyword>
<dbReference type="PROSITE" id="PS50263">
    <property type="entry name" value="CN_HYDROLASE"/>
    <property type="match status" value="1"/>
</dbReference>
<feature type="non-terminal residue" evidence="10">
    <location>
        <position position="416"/>
    </location>
</feature>
<sequence>MKAWLARLPLRWLLAAFLAGLALPLSFAPFGLFPLAIVSLALLFWLWQTMPARHVFLAGYLFGVGYFGLGVSWVAVSMYRFGGMSVSLSLLSTVLFVLVLAAFPAFTGWLYRRYFSMLPSRFQLLLVLPALWGLLEWSRGWVLTGFPWLALGYSQTDSPLAGVAPVLGVYGIGWLITLSAGLLVLAWQMPRRRWLPLLPLLGIWLLGAGLLQVEWSAPAGKALRASLVQGNVPQNLKWLPEQRQPTIDLYTRLSRQHWADSDIVIWPETALPAYYHQAERFLQGLAAEAAEHGSNLMLGLPVRPESMPETYYNSVVAVGDPPQIYRKHHLVPFGEYIPLKWLLGSLLDILQVPMADFSRGAATQPPLNVAGQKIAVSICYEDAFGEEVIRALPEATVLVNVSNDAWFGDSLAPHQH</sequence>
<feature type="domain" description="CN hydrolase" evidence="9">
    <location>
        <begin position="228"/>
        <end position="416"/>
    </location>
</feature>
<feature type="transmembrane region" description="Helical" evidence="8">
    <location>
        <begin position="12"/>
        <end position="45"/>
    </location>
</feature>
<evidence type="ECO:0000256" key="8">
    <source>
        <dbReference type="SAM" id="Phobius"/>
    </source>
</evidence>
<evidence type="ECO:0000256" key="6">
    <source>
        <dbReference type="ARBA" id="ARBA00023136"/>
    </source>
</evidence>
<feature type="transmembrane region" description="Helical" evidence="8">
    <location>
        <begin position="122"/>
        <end position="142"/>
    </location>
</feature>
<keyword evidence="7 10" id="KW-0012">Acyltransferase</keyword>
<keyword evidence="6 8" id="KW-0472">Membrane</keyword>
<dbReference type="InterPro" id="IPR036526">
    <property type="entry name" value="C-N_Hydrolase_sf"/>
</dbReference>
<evidence type="ECO:0000256" key="4">
    <source>
        <dbReference type="ARBA" id="ARBA00022692"/>
    </source>
</evidence>
<dbReference type="PANTHER" id="PTHR38686:SF1">
    <property type="entry name" value="APOLIPOPROTEIN N-ACYLTRANSFERASE"/>
    <property type="match status" value="1"/>
</dbReference>
<feature type="transmembrane region" description="Helical" evidence="8">
    <location>
        <begin position="194"/>
        <end position="213"/>
    </location>
</feature>
<dbReference type="CDD" id="cd07571">
    <property type="entry name" value="ALP_N-acyl_transferase"/>
    <property type="match status" value="1"/>
</dbReference>
<dbReference type="GO" id="GO:0005886">
    <property type="term" value="C:plasma membrane"/>
    <property type="evidence" value="ECO:0007669"/>
    <property type="project" value="UniProtKB-SubCell"/>
</dbReference>
<dbReference type="AlphaFoldDB" id="A0A3B0ZLX7"/>
<keyword evidence="4 8" id="KW-0812">Transmembrane</keyword>
<evidence type="ECO:0000256" key="7">
    <source>
        <dbReference type="ARBA" id="ARBA00023315"/>
    </source>
</evidence>
<feature type="transmembrane region" description="Helical" evidence="8">
    <location>
        <begin position="57"/>
        <end position="76"/>
    </location>
</feature>
<reference evidence="10" key="1">
    <citation type="submission" date="2018-06" db="EMBL/GenBank/DDBJ databases">
        <authorList>
            <person name="Zhirakovskaya E."/>
        </authorList>
    </citation>
    <scope>NUCLEOTIDE SEQUENCE</scope>
</reference>
<dbReference type="GO" id="GO:0042158">
    <property type="term" value="P:lipoprotein biosynthetic process"/>
    <property type="evidence" value="ECO:0007669"/>
    <property type="project" value="InterPro"/>
</dbReference>
<proteinExistence type="inferred from homology"/>
<dbReference type="Gene3D" id="3.60.110.10">
    <property type="entry name" value="Carbon-nitrogen hydrolase"/>
    <property type="match status" value="1"/>
</dbReference>
<dbReference type="InterPro" id="IPR045378">
    <property type="entry name" value="LNT_N"/>
</dbReference>
<comment type="subcellular location">
    <subcellularLocation>
        <location evidence="1">Cell membrane</location>
        <topology evidence="1">Multi-pass membrane protein</topology>
    </subcellularLocation>
</comment>
<evidence type="ECO:0000256" key="5">
    <source>
        <dbReference type="ARBA" id="ARBA00022989"/>
    </source>
</evidence>
<dbReference type="EMBL" id="UOFU01000003">
    <property type="protein sequence ID" value="VAW92661.1"/>
    <property type="molecule type" value="Genomic_DNA"/>
</dbReference>
<feature type="transmembrane region" description="Helical" evidence="8">
    <location>
        <begin position="88"/>
        <end position="110"/>
    </location>
</feature>
<dbReference type="Pfam" id="PF00795">
    <property type="entry name" value="CN_hydrolase"/>
    <property type="match status" value="1"/>
</dbReference>
<dbReference type="Pfam" id="PF20154">
    <property type="entry name" value="LNT_N"/>
    <property type="match status" value="1"/>
</dbReference>
<gene>
    <name evidence="10" type="ORF">MNBD_GAMMA20-200</name>
</gene>
<dbReference type="HAMAP" id="MF_01148">
    <property type="entry name" value="Lnt"/>
    <property type="match status" value="1"/>
</dbReference>
<dbReference type="GO" id="GO:0016410">
    <property type="term" value="F:N-acyltransferase activity"/>
    <property type="evidence" value="ECO:0007669"/>
    <property type="project" value="InterPro"/>
</dbReference>
<dbReference type="InterPro" id="IPR004563">
    <property type="entry name" value="Apolipo_AcylTrfase"/>
</dbReference>
<evidence type="ECO:0000256" key="2">
    <source>
        <dbReference type="ARBA" id="ARBA00022475"/>
    </source>
</evidence>
<evidence type="ECO:0000256" key="3">
    <source>
        <dbReference type="ARBA" id="ARBA00022679"/>
    </source>
</evidence>
<evidence type="ECO:0000259" key="9">
    <source>
        <dbReference type="PROSITE" id="PS50263"/>
    </source>
</evidence>
<dbReference type="PANTHER" id="PTHR38686">
    <property type="entry name" value="APOLIPOPROTEIN N-ACYLTRANSFERASE"/>
    <property type="match status" value="1"/>
</dbReference>
<feature type="transmembrane region" description="Helical" evidence="8">
    <location>
        <begin position="162"/>
        <end position="187"/>
    </location>
</feature>
<dbReference type="SUPFAM" id="SSF56317">
    <property type="entry name" value="Carbon-nitrogen hydrolase"/>
    <property type="match status" value="1"/>
</dbReference>
<keyword evidence="5 8" id="KW-1133">Transmembrane helix</keyword>
<name>A0A3B0ZLX7_9ZZZZ</name>
<keyword evidence="2" id="KW-1003">Cell membrane</keyword>
<protein>
    <submittedName>
        <fullName evidence="10">Apolipoprotein N-acyltransferase / Copper homeostasis protein CutE</fullName>
    </submittedName>
</protein>
<dbReference type="NCBIfam" id="TIGR00546">
    <property type="entry name" value="lnt"/>
    <property type="match status" value="1"/>
</dbReference>
<evidence type="ECO:0000256" key="1">
    <source>
        <dbReference type="ARBA" id="ARBA00004651"/>
    </source>
</evidence>
<organism evidence="10">
    <name type="scientific">hydrothermal vent metagenome</name>
    <dbReference type="NCBI Taxonomy" id="652676"/>
    <lineage>
        <taxon>unclassified sequences</taxon>
        <taxon>metagenomes</taxon>
        <taxon>ecological metagenomes</taxon>
    </lineage>
</organism>
<evidence type="ECO:0000313" key="10">
    <source>
        <dbReference type="EMBL" id="VAW92661.1"/>
    </source>
</evidence>
<keyword evidence="3 10" id="KW-0808">Transferase</keyword>
<dbReference type="InterPro" id="IPR003010">
    <property type="entry name" value="C-N_Hydrolase"/>
</dbReference>
<accession>A0A3B0ZLX7</accession>